<reference evidence="2 3" key="1">
    <citation type="submission" date="2017-05" db="EMBL/GenBank/DDBJ databases">
        <title>The draft genome sequence of Idiomarina salinarum WNB302.</title>
        <authorList>
            <person name="Sun Y."/>
            <person name="Chen B."/>
            <person name="Du Z."/>
        </authorList>
    </citation>
    <scope>NUCLEOTIDE SEQUENCE [LARGE SCALE GENOMIC DNA]</scope>
    <source>
        <strain evidence="2 3">WNB302</strain>
    </source>
</reference>
<sequence>MDKNLQNIQKKLTCSKSKKLSMKKFILKWYPIILAFICLLYSVGLGLYGMTEEARYSAHWPATILLFAIAIRQRRTS</sequence>
<evidence type="ECO:0000256" key="1">
    <source>
        <dbReference type="SAM" id="Phobius"/>
    </source>
</evidence>
<evidence type="ECO:0000313" key="2">
    <source>
        <dbReference type="EMBL" id="OZV69374.1"/>
    </source>
</evidence>
<feature type="transmembrane region" description="Helical" evidence="1">
    <location>
        <begin position="25"/>
        <end position="48"/>
    </location>
</feature>
<protein>
    <submittedName>
        <fullName evidence="2">Uncharacterized protein</fullName>
    </submittedName>
</protein>
<dbReference type="Proteomes" id="UP000216840">
    <property type="component" value="Unassembled WGS sequence"/>
</dbReference>
<organism evidence="2 3">
    <name type="scientific">Winogradskyella aurantia</name>
    <dbReference type="NCBI Taxonomy" id="1915063"/>
    <lineage>
        <taxon>Bacteria</taxon>
        <taxon>Pseudomonadati</taxon>
        <taxon>Bacteroidota</taxon>
        <taxon>Flavobacteriia</taxon>
        <taxon>Flavobacteriales</taxon>
        <taxon>Flavobacteriaceae</taxon>
        <taxon>Winogradskyella</taxon>
    </lineage>
</organism>
<dbReference type="AlphaFoldDB" id="A0A265UVP0"/>
<keyword evidence="3" id="KW-1185">Reference proteome</keyword>
<gene>
    <name evidence="2" type="ORF">CA834_07945</name>
</gene>
<keyword evidence="1" id="KW-1133">Transmembrane helix</keyword>
<proteinExistence type="predicted"/>
<name>A0A265UVP0_9FLAO</name>
<dbReference type="EMBL" id="NGJN01000003">
    <property type="protein sequence ID" value="OZV69374.1"/>
    <property type="molecule type" value="Genomic_DNA"/>
</dbReference>
<evidence type="ECO:0000313" key="3">
    <source>
        <dbReference type="Proteomes" id="UP000216840"/>
    </source>
</evidence>
<keyword evidence="1" id="KW-0472">Membrane</keyword>
<comment type="caution">
    <text evidence="2">The sequence shown here is derived from an EMBL/GenBank/DDBJ whole genome shotgun (WGS) entry which is preliminary data.</text>
</comment>
<dbReference type="OrthoDB" id="1451058at2"/>
<accession>A0A265UVP0</accession>
<keyword evidence="1" id="KW-0812">Transmembrane</keyword>
<feature type="transmembrane region" description="Helical" evidence="1">
    <location>
        <begin position="54"/>
        <end position="71"/>
    </location>
</feature>